<dbReference type="AlphaFoldDB" id="A0A5P3ADQ1"/>
<dbReference type="KEGG" id="rid:RIdsm_03153"/>
<accession>A0A5P3ADQ1</accession>
<dbReference type="EMBL" id="CP031598">
    <property type="protein sequence ID" value="QEW27341.1"/>
    <property type="molecule type" value="Genomic_DNA"/>
</dbReference>
<keyword evidence="2" id="KW-0808">Transferase</keyword>
<evidence type="ECO:0000313" key="2">
    <source>
        <dbReference type="EMBL" id="QEW27341.1"/>
    </source>
</evidence>
<proteinExistence type="predicted"/>
<dbReference type="Pfam" id="PF01425">
    <property type="entry name" value="Amidase"/>
    <property type="match status" value="1"/>
</dbReference>
<dbReference type="GO" id="GO:0016874">
    <property type="term" value="F:ligase activity"/>
    <property type="evidence" value="ECO:0007669"/>
    <property type="project" value="UniProtKB-KW"/>
</dbReference>
<dbReference type="InterPro" id="IPR000120">
    <property type="entry name" value="Amidase"/>
</dbReference>
<feature type="domain" description="Amidase" evidence="1">
    <location>
        <begin position="40"/>
        <end position="463"/>
    </location>
</feature>
<dbReference type="PANTHER" id="PTHR11895">
    <property type="entry name" value="TRANSAMIDASE"/>
    <property type="match status" value="1"/>
</dbReference>
<gene>
    <name evidence="2" type="primary">gatA_4</name>
    <name evidence="2" type="ORF">RIdsm_03153</name>
</gene>
<dbReference type="InterPro" id="IPR023631">
    <property type="entry name" value="Amidase_dom"/>
</dbReference>
<protein>
    <submittedName>
        <fullName evidence="2">Glutamyl-tRNA(Gln) amidotransferase subunit A</fullName>
        <ecNumber evidence="2">6.3.5.-</ecNumber>
    </submittedName>
</protein>
<dbReference type="PANTHER" id="PTHR11895:SF76">
    <property type="entry name" value="INDOLEACETAMIDE HYDROLASE"/>
    <property type="match status" value="1"/>
</dbReference>
<dbReference type="InterPro" id="IPR036928">
    <property type="entry name" value="AS_sf"/>
</dbReference>
<dbReference type="GO" id="GO:0016740">
    <property type="term" value="F:transferase activity"/>
    <property type="evidence" value="ECO:0007669"/>
    <property type="project" value="UniProtKB-KW"/>
</dbReference>
<reference evidence="2 3" key="1">
    <citation type="submission" date="2018-08" db="EMBL/GenBank/DDBJ databases">
        <title>Genetic Globetrotter - A new plasmid hitch-hiking vast phylogenetic and geographic distances.</title>
        <authorList>
            <person name="Vollmers J."/>
            <person name="Petersen J."/>
        </authorList>
    </citation>
    <scope>NUCLEOTIDE SEQUENCE [LARGE SCALE GENOMIC DNA]</scope>
    <source>
        <strain evidence="2 3">DSM 26383</strain>
    </source>
</reference>
<dbReference type="Gene3D" id="3.90.1300.10">
    <property type="entry name" value="Amidase signature (AS) domain"/>
    <property type="match status" value="1"/>
</dbReference>
<evidence type="ECO:0000313" key="3">
    <source>
        <dbReference type="Proteomes" id="UP000325785"/>
    </source>
</evidence>
<keyword evidence="2" id="KW-0436">Ligase</keyword>
<dbReference type="EC" id="6.3.5.-" evidence="2"/>
<name>A0A5P3ADQ1_9RHOB</name>
<evidence type="ECO:0000259" key="1">
    <source>
        <dbReference type="Pfam" id="PF01425"/>
    </source>
</evidence>
<sequence>MALHQARAPVQIDRMETCLTLSAAEQAAAIARGRLTAETLMEATLDRIGAVNGAVNAIVSLRASEELLAEARAADCATPAGPLHGLPIAIKDLANVRGLPTSMGSPAFAGQVAEADDPHVARLRAAGAIFIGKTNTPEFGLGSHTYNPVHGTTRNPYALDRTCGGSSGGAAVALAAGMLTLADGSDMMGSLRNPAGWNNVYGMRPSWGRVPSGGGGELYLHRLSTLGPMARCPADLALQLDVMSGAERMQPMTRDAAPCGTPEPRARGRRIAWLRDWGGAWPMEEGILALCESALGVLDAAGAGVDATAAPFDRDALWQSWITLRSWSNAADLGPLLDDPATAGQLKPAALWEIEQGRALSALDVHRASLIRSDWYREAMTLFETHDVLALPTAQAWPFPADIDWPKEIAGTQMDTYHRWMEVTIPASLLGLPVVAIPAGFGAAGLPMGVQLIGAPGTDAMLLEMAEAYHRATDWPRARPPLLS</sequence>
<organism evidence="2 3">
    <name type="scientific">Roseovarius indicus</name>
    <dbReference type="NCBI Taxonomy" id="540747"/>
    <lineage>
        <taxon>Bacteria</taxon>
        <taxon>Pseudomonadati</taxon>
        <taxon>Pseudomonadota</taxon>
        <taxon>Alphaproteobacteria</taxon>
        <taxon>Rhodobacterales</taxon>
        <taxon>Roseobacteraceae</taxon>
        <taxon>Roseovarius</taxon>
    </lineage>
</organism>
<dbReference type="SUPFAM" id="SSF75304">
    <property type="entry name" value="Amidase signature (AS) enzymes"/>
    <property type="match status" value="1"/>
</dbReference>
<dbReference type="Proteomes" id="UP000325785">
    <property type="component" value="Chromosome"/>
</dbReference>
<dbReference type="NCBIfam" id="NF005686">
    <property type="entry name" value="PRK07486.1"/>
    <property type="match status" value="1"/>
</dbReference>